<dbReference type="AlphaFoldDB" id="A0A562E0E1"/>
<dbReference type="EMBL" id="VLJS01000045">
    <property type="protein sequence ID" value="TWH15277.1"/>
    <property type="molecule type" value="Genomic_DNA"/>
</dbReference>
<dbReference type="GO" id="GO:1905502">
    <property type="term" value="F:acetyl-CoA binding"/>
    <property type="evidence" value="ECO:0007669"/>
    <property type="project" value="TreeGrafter"/>
</dbReference>
<dbReference type="InterPro" id="IPR039840">
    <property type="entry name" value="NAA80"/>
</dbReference>
<protein>
    <submittedName>
        <fullName evidence="2">N-acetylglutamate synthase and related acetyltransferases</fullName>
    </submittedName>
</protein>
<evidence type="ECO:0000313" key="3">
    <source>
        <dbReference type="Proteomes" id="UP000321583"/>
    </source>
</evidence>
<accession>A0A562E0E1</accession>
<dbReference type="InterPro" id="IPR016181">
    <property type="entry name" value="Acyl_CoA_acyltransferase"/>
</dbReference>
<dbReference type="RefSeq" id="WP_147208302.1">
    <property type="nucleotide sequence ID" value="NZ_VLJS01000045.1"/>
</dbReference>
<dbReference type="InterPro" id="IPR000182">
    <property type="entry name" value="GNAT_dom"/>
</dbReference>
<dbReference type="GO" id="GO:0008080">
    <property type="term" value="F:N-acetyltransferase activity"/>
    <property type="evidence" value="ECO:0007669"/>
    <property type="project" value="InterPro"/>
</dbReference>
<sequence>MRIDWLAAHPQHAAALAAAHVQAFGALLPDWTVAQALAELRAHDRAATIPSTLVALDGAGDWLGSVSLLAEDHPDIPQYSPWLASLYVRPEARARGVGRALVARAVAEAGALGTPVLYLYCRPDVAGWYRTLGWRDHDLLRLGPLEVHVLAIDCGNHR</sequence>
<evidence type="ECO:0000259" key="1">
    <source>
        <dbReference type="PROSITE" id="PS51186"/>
    </source>
</evidence>
<dbReference type="Proteomes" id="UP000321583">
    <property type="component" value="Unassembled WGS sequence"/>
</dbReference>
<evidence type="ECO:0000313" key="2">
    <source>
        <dbReference type="EMBL" id="TWH15277.1"/>
    </source>
</evidence>
<feature type="domain" description="N-acetyltransferase" evidence="1">
    <location>
        <begin position="3"/>
        <end position="153"/>
    </location>
</feature>
<keyword evidence="2" id="KW-0808">Transferase</keyword>
<proteinExistence type="predicted"/>
<dbReference type="PANTHER" id="PTHR13538">
    <property type="entry name" value="N-ACETYLTRANSFERASE 6"/>
    <property type="match status" value="1"/>
</dbReference>
<dbReference type="GO" id="GO:0005737">
    <property type="term" value="C:cytoplasm"/>
    <property type="evidence" value="ECO:0007669"/>
    <property type="project" value="TreeGrafter"/>
</dbReference>
<dbReference type="OrthoDB" id="7678938at2"/>
<keyword evidence="3" id="KW-1185">Reference proteome</keyword>
<name>A0A562E0E1_9GAMM</name>
<gene>
    <name evidence="2" type="ORF">L613_001800000100</name>
</gene>
<dbReference type="CDD" id="cd04301">
    <property type="entry name" value="NAT_SF"/>
    <property type="match status" value="1"/>
</dbReference>
<dbReference type="PROSITE" id="PS51186">
    <property type="entry name" value="GNAT"/>
    <property type="match status" value="1"/>
</dbReference>
<organism evidence="2 3">
    <name type="scientific">Pseudoxanthomonas taiwanensis J19</name>
    <dbReference type="NCBI Taxonomy" id="935569"/>
    <lineage>
        <taxon>Bacteria</taxon>
        <taxon>Pseudomonadati</taxon>
        <taxon>Pseudomonadota</taxon>
        <taxon>Gammaproteobacteria</taxon>
        <taxon>Lysobacterales</taxon>
        <taxon>Lysobacteraceae</taxon>
        <taxon>Pseudoxanthomonas</taxon>
    </lineage>
</organism>
<dbReference type="PANTHER" id="PTHR13538:SF4">
    <property type="entry name" value="N-ALPHA-ACETYLTRANSFERASE 80"/>
    <property type="match status" value="1"/>
</dbReference>
<reference evidence="2 3" key="1">
    <citation type="submission" date="2019-07" db="EMBL/GenBank/DDBJ databases">
        <title>Genome sequencing of lignin-degrading bacterial isolates.</title>
        <authorList>
            <person name="Gladden J."/>
        </authorList>
    </citation>
    <scope>NUCLEOTIDE SEQUENCE [LARGE SCALE GENOMIC DNA]</scope>
    <source>
        <strain evidence="2 3">J19</strain>
    </source>
</reference>
<dbReference type="SUPFAM" id="SSF55729">
    <property type="entry name" value="Acyl-CoA N-acyltransferases (Nat)"/>
    <property type="match status" value="1"/>
</dbReference>
<comment type="caution">
    <text evidence="2">The sequence shown here is derived from an EMBL/GenBank/DDBJ whole genome shotgun (WGS) entry which is preliminary data.</text>
</comment>
<dbReference type="Gene3D" id="3.40.630.30">
    <property type="match status" value="1"/>
</dbReference>
<dbReference type="Pfam" id="PF00583">
    <property type="entry name" value="Acetyltransf_1"/>
    <property type="match status" value="1"/>
</dbReference>